<reference evidence="11 12" key="1">
    <citation type="submission" date="2021-10" db="EMBL/GenBank/DDBJ databases">
        <title>Draft genome of Aestuariibacter halophilus JC2043.</title>
        <authorList>
            <person name="Emsley S.A."/>
            <person name="Pfannmuller K.M."/>
            <person name="Ushijima B."/>
            <person name="Saw J.H."/>
            <person name="Videau P."/>
        </authorList>
    </citation>
    <scope>NUCLEOTIDE SEQUENCE [LARGE SCALE GENOMIC DNA]</scope>
    <source>
        <strain evidence="11 12">JC2043</strain>
    </source>
</reference>
<comment type="subcellular location">
    <subcellularLocation>
        <location evidence="1">Cell membrane</location>
        <topology evidence="1">Multi-pass membrane protein</topology>
    </subcellularLocation>
</comment>
<keyword evidence="5 8" id="KW-0812">Transmembrane</keyword>
<organism evidence="11 12">
    <name type="scientific">Fluctibacter halophilus</name>
    <dbReference type="NCBI Taxonomy" id="226011"/>
    <lineage>
        <taxon>Bacteria</taxon>
        <taxon>Pseudomonadati</taxon>
        <taxon>Pseudomonadota</taxon>
        <taxon>Gammaproteobacteria</taxon>
        <taxon>Alteromonadales</taxon>
        <taxon>Alteromonadaceae</taxon>
        <taxon>Fluctibacter</taxon>
    </lineage>
</organism>
<evidence type="ECO:0000313" key="12">
    <source>
        <dbReference type="Proteomes" id="UP001520878"/>
    </source>
</evidence>
<dbReference type="Pfam" id="PF02687">
    <property type="entry name" value="FtsX"/>
    <property type="match status" value="1"/>
</dbReference>
<evidence type="ECO:0000256" key="4">
    <source>
        <dbReference type="ARBA" id="ARBA00022475"/>
    </source>
</evidence>
<evidence type="ECO:0000259" key="9">
    <source>
        <dbReference type="Pfam" id="PF02687"/>
    </source>
</evidence>
<keyword evidence="6 8" id="KW-1133">Transmembrane helix</keyword>
<dbReference type="Pfam" id="PF12704">
    <property type="entry name" value="MacB_PCD"/>
    <property type="match status" value="1"/>
</dbReference>
<evidence type="ECO:0000256" key="1">
    <source>
        <dbReference type="ARBA" id="ARBA00004651"/>
    </source>
</evidence>
<evidence type="ECO:0000256" key="2">
    <source>
        <dbReference type="ARBA" id="ARBA00005236"/>
    </source>
</evidence>
<evidence type="ECO:0000256" key="7">
    <source>
        <dbReference type="ARBA" id="ARBA00023136"/>
    </source>
</evidence>
<dbReference type="NCBIfam" id="TIGR02212">
    <property type="entry name" value="lolCE"/>
    <property type="match status" value="1"/>
</dbReference>
<dbReference type="PANTHER" id="PTHR30489:SF8">
    <property type="entry name" value="LIPOPROTEIN-RELEASING SYSTEM TRANSMEMBRANE PROTEIN LOLC"/>
    <property type="match status" value="1"/>
</dbReference>
<accession>A0ABS8G5N7</accession>
<protein>
    <submittedName>
        <fullName evidence="11">Lipoprotein-releasing ABC transporter permease subunit</fullName>
    </submittedName>
</protein>
<keyword evidence="4" id="KW-1003">Cell membrane</keyword>
<keyword evidence="3" id="KW-0813">Transport</keyword>
<feature type="transmembrane region" description="Helical" evidence="8">
    <location>
        <begin position="265"/>
        <end position="287"/>
    </location>
</feature>
<dbReference type="InterPro" id="IPR051447">
    <property type="entry name" value="Lipoprotein-release_system"/>
</dbReference>
<comment type="caution">
    <text evidence="11">The sequence shown here is derived from an EMBL/GenBank/DDBJ whole genome shotgun (WGS) entry which is preliminary data.</text>
</comment>
<evidence type="ECO:0000259" key="10">
    <source>
        <dbReference type="Pfam" id="PF12704"/>
    </source>
</evidence>
<dbReference type="Proteomes" id="UP001520878">
    <property type="component" value="Unassembled WGS sequence"/>
</dbReference>
<keyword evidence="12" id="KW-1185">Reference proteome</keyword>
<comment type="similarity">
    <text evidence="2">Belongs to the ABC-4 integral membrane protein family. LolC/E subfamily.</text>
</comment>
<dbReference type="InterPro" id="IPR003838">
    <property type="entry name" value="ABC3_permease_C"/>
</dbReference>
<keyword evidence="7 8" id="KW-0472">Membrane</keyword>
<dbReference type="EMBL" id="JAJEWP010000001">
    <property type="protein sequence ID" value="MCC2615875.1"/>
    <property type="molecule type" value="Genomic_DNA"/>
</dbReference>
<feature type="domain" description="MacB-like periplasmic core" evidence="10">
    <location>
        <begin position="29"/>
        <end position="238"/>
    </location>
</feature>
<feature type="domain" description="ABC3 transporter permease C-terminal" evidence="9">
    <location>
        <begin position="265"/>
        <end position="392"/>
    </location>
</feature>
<proteinExistence type="inferred from homology"/>
<evidence type="ECO:0000256" key="5">
    <source>
        <dbReference type="ARBA" id="ARBA00022692"/>
    </source>
</evidence>
<evidence type="ECO:0000313" key="11">
    <source>
        <dbReference type="EMBL" id="MCC2615875.1"/>
    </source>
</evidence>
<dbReference type="PANTHER" id="PTHR30489">
    <property type="entry name" value="LIPOPROTEIN-RELEASING SYSTEM TRANSMEMBRANE PROTEIN LOLE"/>
    <property type="match status" value="1"/>
</dbReference>
<dbReference type="InterPro" id="IPR025857">
    <property type="entry name" value="MacB_PCD"/>
</dbReference>
<feature type="transmembrane region" description="Helical" evidence="8">
    <location>
        <begin position="363"/>
        <end position="382"/>
    </location>
</feature>
<dbReference type="InterPro" id="IPR011925">
    <property type="entry name" value="LolCE_TM"/>
</dbReference>
<evidence type="ECO:0000256" key="3">
    <source>
        <dbReference type="ARBA" id="ARBA00022448"/>
    </source>
</evidence>
<sequence length="399" mass="43323">MMSSLSAFIGLRYAKAQRGHGFIAFINLFSVAGIALGLMALITVLSVMNGFEAQLKTRLLGLTPHLMVDTRDADAQQAEQLAELPGVAAVSPMIEGEGVVQSPSNLQGVMLQGIEPGDTTTYQTISDNMLMGSLQQLQPGEYGVVIGRRLASTLNVRPGDGIRLMAGVSVYTPFGRVPSQRIFKVVGVYDMGSELDDKVVMLHRQDLARLMRQPEQALSQTRVTLYDAFDYQTVSQQLSLPVHSWRTRQGPLFDAVKMEKNMMALMLMLIIAVAVFNTLSALVMVVTEKQGDVAILRTQGMTATDIVRIFLYSGLYNGLKGTLIGLAGGILLVWQLNPLLALLDAPIMLAANGQGLPIDVRPGQIVVAVLLLLAMCFLATLYPAYRALRVQPAVALKYE</sequence>
<evidence type="ECO:0000256" key="8">
    <source>
        <dbReference type="SAM" id="Phobius"/>
    </source>
</evidence>
<dbReference type="RefSeq" id="WP_229158223.1">
    <property type="nucleotide sequence ID" value="NZ_JAJEWP010000001.1"/>
</dbReference>
<evidence type="ECO:0000256" key="6">
    <source>
        <dbReference type="ARBA" id="ARBA00022989"/>
    </source>
</evidence>
<keyword evidence="11" id="KW-0449">Lipoprotein</keyword>
<gene>
    <name evidence="11" type="ORF">LJ739_06450</name>
</gene>
<name>A0ABS8G5N7_9ALTE</name>
<feature type="transmembrane region" description="Helical" evidence="8">
    <location>
        <begin position="26"/>
        <end position="48"/>
    </location>
</feature>